<dbReference type="Proteomes" id="UP000316270">
    <property type="component" value="Chromosome 10"/>
</dbReference>
<dbReference type="InterPro" id="IPR049326">
    <property type="entry name" value="Rhodopsin_dom_fungi"/>
</dbReference>
<accession>A0A517LEN8</accession>
<feature type="transmembrane region" description="Helical" evidence="1">
    <location>
        <begin position="20"/>
        <end position="42"/>
    </location>
</feature>
<keyword evidence="1" id="KW-0472">Membrane</keyword>
<keyword evidence="1" id="KW-0812">Transmembrane</keyword>
<protein>
    <recommendedName>
        <fullName evidence="2">Rhodopsin domain-containing protein</fullName>
    </recommendedName>
</protein>
<reference evidence="3 4" key="1">
    <citation type="submission" date="2019-07" db="EMBL/GenBank/DDBJ databases">
        <title>Finished genome of Venturia effusa.</title>
        <authorList>
            <person name="Young C.A."/>
            <person name="Cox M.P."/>
            <person name="Ganley A.R.D."/>
            <person name="David W.J."/>
        </authorList>
    </citation>
    <scope>NUCLEOTIDE SEQUENCE [LARGE SCALE GENOMIC DNA]</scope>
    <source>
        <strain evidence="4">albino</strain>
    </source>
</reference>
<dbReference type="Pfam" id="PF20684">
    <property type="entry name" value="Fung_rhodopsin"/>
    <property type="match status" value="1"/>
</dbReference>
<feature type="transmembrane region" description="Helical" evidence="1">
    <location>
        <begin position="132"/>
        <end position="154"/>
    </location>
</feature>
<proteinExistence type="predicted"/>
<dbReference type="PANTHER" id="PTHR39614">
    <property type="entry name" value="INTEGRAL MEMBRANE PROTEIN"/>
    <property type="match status" value="1"/>
</dbReference>
<dbReference type="PANTHER" id="PTHR39614:SF2">
    <property type="entry name" value="INTEGRAL MEMBRANE PROTEIN"/>
    <property type="match status" value="1"/>
</dbReference>
<sequence length="357" mass="38666">MSDSAGTRYTTLTATDQSANIWVVSIITICVSTACFAVRAFSKSRTAFKFGFDDYSLIGGWCLSIVHTALIIRSLTLGLGKDGSIVPAENVASMEKYFFASIVFGILSLYSVKISMILLIQRLFRKSMLPVWIAFTILGITSGITAMAGCSYRHCSNFLARWVIVAVFDILTETVIILLPVFCIRSIQMPRAGKLKVQASFFSRLSNVLFSSLTIWSISRLELPSRSTTLIALPVVLGQLDICVSLSIASVLPCFRIIFQSSEKIPTEFSTNAYQSEPKPDRESSLRSPVQDSFGLGSVNHLASGTFPSAQIPGHSPVCRDDLVTAHSSHSGSAGRLSSTSIALSGATGLSQKFLIM</sequence>
<evidence type="ECO:0000259" key="2">
    <source>
        <dbReference type="Pfam" id="PF20684"/>
    </source>
</evidence>
<keyword evidence="1" id="KW-1133">Transmembrane helix</keyword>
<keyword evidence="4" id="KW-1185">Reference proteome</keyword>
<feature type="transmembrane region" description="Helical" evidence="1">
    <location>
        <begin position="54"/>
        <end position="77"/>
    </location>
</feature>
<dbReference type="AlphaFoldDB" id="A0A517LEN8"/>
<gene>
    <name evidence="3" type="ORF">FKW77_009728</name>
</gene>
<dbReference type="OrthoDB" id="3897607at2759"/>
<feature type="transmembrane region" description="Helical" evidence="1">
    <location>
        <begin position="97"/>
        <end position="120"/>
    </location>
</feature>
<evidence type="ECO:0000313" key="4">
    <source>
        <dbReference type="Proteomes" id="UP000316270"/>
    </source>
</evidence>
<dbReference type="STRING" id="50376.A0A517LEN8"/>
<evidence type="ECO:0000313" key="3">
    <source>
        <dbReference type="EMBL" id="QDS74105.1"/>
    </source>
</evidence>
<feature type="domain" description="Rhodopsin" evidence="2">
    <location>
        <begin position="39"/>
        <end position="259"/>
    </location>
</feature>
<evidence type="ECO:0000256" key="1">
    <source>
        <dbReference type="SAM" id="Phobius"/>
    </source>
</evidence>
<organism evidence="3 4">
    <name type="scientific">Venturia effusa</name>
    <dbReference type="NCBI Taxonomy" id="50376"/>
    <lineage>
        <taxon>Eukaryota</taxon>
        <taxon>Fungi</taxon>
        <taxon>Dikarya</taxon>
        <taxon>Ascomycota</taxon>
        <taxon>Pezizomycotina</taxon>
        <taxon>Dothideomycetes</taxon>
        <taxon>Pleosporomycetidae</taxon>
        <taxon>Venturiales</taxon>
        <taxon>Venturiaceae</taxon>
        <taxon>Venturia</taxon>
    </lineage>
</organism>
<dbReference type="EMBL" id="CP042194">
    <property type="protein sequence ID" value="QDS74105.1"/>
    <property type="molecule type" value="Genomic_DNA"/>
</dbReference>
<feature type="transmembrane region" description="Helical" evidence="1">
    <location>
        <begin position="160"/>
        <end position="181"/>
    </location>
</feature>
<name>A0A517LEN8_9PEZI</name>